<evidence type="ECO:0000313" key="9">
    <source>
        <dbReference type="Proteomes" id="UP000515121"/>
    </source>
</evidence>
<dbReference type="InterPro" id="IPR006139">
    <property type="entry name" value="D-isomer_2_OHA_DH_cat_dom"/>
</dbReference>
<dbReference type="PANTHER" id="PTHR10996">
    <property type="entry name" value="2-HYDROXYACID DEHYDROGENASE-RELATED"/>
    <property type="match status" value="1"/>
</dbReference>
<gene>
    <name evidence="10" type="primary">LOC111274138</name>
</gene>
<evidence type="ECO:0000313" key="10">
    <source>
        <dbReference type="RefSeq" id="XP_022714513.1"/>
    </source>
</evidence>
<keyword evidence="3" id="KW-0560">Oxidoreductase</keyword>
<feature type="domain" description="D-isomer specific 2-hydroxyacid dehydrogenase catalytic" evidence="7">
    <location>
        <begin position="392"/>
        <end position="690"/>
    </location>
</feature>
<dbReference type="InterPro" id="IPR029752">
    <property type="entry name" value="D-isomer_DH_CS1"/>
</dbReference>
<dbReference type="GO" id="GO:0009854">
    <property type="term" value="P:oxidative photosynthetic carbon pathway"/>
    <property type="evidence" value="ECO:0007669"/>
    <property type="project" value="UniProtKB-KW"/>
</dbReference>
<dbReference type="KEGG" id="dzi:111274138"/>
<reference evidence="10" key="1">
    <citation type="submission" date="2025-08" db="UniProtKB">
        <authorList>
            <consortium name="RefSeq"/>
        </authorList>
    </citation>
    <scope>IDENTIFICATION</scope>
    <source>
        <tissue evidence="10">Fruit stalk</tissue>
    </source>
</reference>
<name>A0A6P5WEL8_DURZI</name>
<keyword evidence="4" id="KW-0520">NAD</keyword>
<dbReference type="RefSeq" id="XP_022714513.1">
    <property type="nucleotide sequence ID" value="XM_022858778.1"/>
</dbReference>
<sequence>MPRGQRCLFLATFLIFSTDPKPGVLSIHCSLFAFQTYWALTFNLSIRIQPKMESIAVLMVYPMNSYLERELEKRFNLLRFWTVPEKPTFLATHKNSIWAVVGNASAGADAELIEALPKLEIVASFSVGLDKVDLAKCKEKGIRVTNTPDVLTEDVADLAIGLMLAVLRKLCENDRYVRSGKWKKGDYKLTTKFTGKRVGIIGLGRIGLAVAKRAEAFSCPISYYTRTEKPETKYKYYPSVVELAANCDILVVACPLTEETHHIINREVIDALGPKGVLINVGRGPHVDEPELVSALVERRLGGAGLDVFEHEPEVPEELFGLDNVVLLPHVGSGTVETRQAMADIVIGNLEAHFLKKPLLTPVSQPLPSSHANTNTKMKNIGVLMTCPMFPYLEQELETRFNLIKLWNHSSSKPELLKNCSSFIKAVVGNTKLGADAEMIDSLPNLEIVASYSVGLDKIDLAKCREKGIKVTNTPDVLTDDVADLAIGLALAVVRKVCVCDQFVRSGNWISGDFGLARKFSGKSVGIVGLGRIGSAIAKRAEAFDCPICYHSRSKKPNTNYKYHSNVVDLAANCQILVVACALTEETHHIVDRKVIDALGPKGILINIGRGAHVDEPELVSALLEGRLGGAGLDVFENEPEVPEQLFALENVVLVPHVGSDTEETSKAMADLVICNLEAHFKGEPLLTPVI</sequence>
<dbReference type="SUPFAM" id="SSF51735">
    <property type="entry name" value="NAD(P)-binding Rossmann-fold domains"/>
    <property type="match status" value="2"/>
</dbReference>
<keyword evidence="5" id="KW-0601">Photorespiration</keyword>
<evidence type="ECO:0000256" key="5">
    <source>
        <dbReference type="ARBA" id="ARBA00023238"/>
    </source>
</evidence>
<keyword evidence="1" id="KW-0323">Glycolate pathway</keyword>
<proteinExistence type="inferred from homology"/>
<dbReference type="GO" id="GO:0030267">
    <property type="term" value="F:glyoxylate reductase (NADPH) activity"/>
    <property type="evidence" value="ECO:0007669"/>
    <property type="project" value="UniProtKB-ARBA"/>
</dbReference>
<dbReference type="GO" id="GO:0005829">
    <property type="term" value="C:cytosol"/>
    <property type="evidence" value="ECO:0007669"/>
    <property type="project" value="TreeGrafter"/>
</dbReference>
<evidence type="ECO:0000259" key="8">
    <source>
        <dbReference type="Pfam" id="PF02826"/>
    </source>
</evidence>
<evidence type="ECO:0000256" key="4">
    <source>
        <dbReference type="ARBA" id="ARBA00023027"/>
    </source>
</evidence>
<evidence type="ECO:0000256" key="1">
    <source>
        <dbReference type="ARBA" id="ARBA00022594"/>
    </source>
</evidence>
<dbReference type="GO" id="GO:0051287">
    <property type="term" value="F:NAD binding"/>
    <property type="evidence" value="ECO:0007669"/>
    <property type="project" value="InterPro"/>
</dbReference>
<dbReference type="GeneID" id="111274138"/>
<evidence type="ECO:0000256" key="2">
    <source>
        <dbReference type="ARBA" id="ARBA00022857"/>
    </source>
</evidence>
<dbReference type="InterPro" id="IPR036291">
    <property type="entry name" value="NAD(P)-bd_dom_sf"/>
</dbReference>
<keyword evidence="9" id="KW-1185">Reference proteome</keyword>
<organism evidence="9 10">
    <name type="scientific">Durio zibethinus</name>
    <name type="common">Durian</name>
    <dbReference type="NCBI Taxonomy" id="66656"/>
    <lineage>
        <taxon>Eukaryota</taxon>
        <taxon>Viridiplantae</taxon>
        <taxon>Streptophyta</taxon>
        <taxon>Embryophyta</taxon>
        <taxon>Tracheophyta</taxon>
        <taxon>Spermatophyta</taxon>
        <taxon>Magnoliopsida</taxon>
        <taxon>eudicotyledons</taxon>
        <taxon>Gunneridae</taxon>
        <taxon>Pentapetalae</taxon>
        <taxon>rosids</taxon>
        <taxon>malvids</taxon>
        <taxon>Malvales</taxon>
        <taxon>Malvaceae</taxon>
        <taxon>Helicteroideae</taxon>
        <taxon>Durio</taxon>
    </lineage>
</organism>
<dbReference type="Pfam" id="PF02826">
    <property type="entry name" value="2-Hacid_dh_C"/>
    <property type="match status" value="2"/>
</dbReference>
<evidence type="ECO:0000256" key="6">
    <source>
        <dbReference type="ARBA" id="ARBA00061400"/>
    </source>
</evidence>
<dbReference type="InterPro" id="IPR006140">
    <property type="entry name" value="D-isomer_DH_NAD-bd"/>
</dbReference>
<feature type="domain" description="D-isomer specific 2-hydroxyacid dehydrogenase NAD-binding" evidence="8">
    <location>
        <begin position="160"/>
        <end position="332"/>
    </location>
</feature>
<dbReference type="CDD" id="cd12156">
    <property type="entry name" value="HPPR"/>
    <property type="match status" value="2"/>
</dbReference>
<dbReference type="GO" id="GO:0016618">
    <property type="term" value="F:hydroxypyruvate reductase [NAD(P)H] activity"/>
    <property type="evidence" value="ECO:0007669"/>
    <property type="project" value="TreeGrafter"/>
</dbReference>
<evidence type="ECO:0000256" key="3">
    <source>
        <dbReference type="ARBA" id="ARBA00023002"/>
    </source>
</evidence>
<dbReference type="Gene3D" id="3.40.50.720">
    <property type="entry name" value="NAD(P)-binding Rossmann-like Domain"/>
    <property type="match status" value="4"/>
</dbReference>
<dbReference type="InterPro" id="IPR050223">
    <property type="entry name" value="D-isomer_2-hydroxyacid_DH"/>
</dbReference>
<evidence type="ECO:0000259" key="7">
    <source>
        <dbReference type="Pfam" id="PF00389"/>
    </source>
</evidence>
<keyword evidence="2" id="KW-0521">NADP</keyword>
<dbReference type="FunFam" id="3.40.50.720:FF:000213">
    <property type="entry name" value="Putative 2-hydroxyacid dehydrogenase"/>
    <property type="match status" value="2"/>
</dbReference>
<dbReference type="AlphaFoldDB" id="A0A6P5WEL8"/>
<accession>A0A6P5WEL8</accession>
<feature type="domain" description="D-isomer specific 2-hydroxyacid dehydrogenase catalytic" evidence="7">
    <location>
        <begin position="66"/>
        <end position="363"/>
    </location>
</feature>
<protein>
    <submittedName>
        <fullName evidence="10">Uncharacterized protein LOC111274138</fullName>
    </submittedName>
</protein>
<dbReference type="Pfam" id="PF00389">
    <property type="entry name" value="2-Hacid_dh"/>
    <property type="match status" value="2"/>
</dbReference>
<dbReference type="OrthoDB" id="298012at2759"/>
<dbReference type="Proteomes" id="UP000515121">
    <property type="component" value="Unplaced"/>
</dbReference>
<comment type="similarity">
    <text evidence="6">Belongs to the D-isomer specific 2-hydroxyacid dehydrogenase family. GyaR subfamily.</text>
</comment>
<dbReference type="PANTHER" id="PTHR10996:SF178">
    <property type="entry name" value="2-HYDROXYACID DEHYDROGENASE YGL185C-RELATED"/>
    <property type="match status" value="1"/>
</dbReference>
<dbReference type="SUPFAM" id="SSF52283">
    <property type="entry name" value="Formate/glycerate dehydrogenase catalytic domain-like"/>
    <property type="match status" value="2"/>
</dbReference>
<dbReference type="PROSITE" id="PS00065">
    <property type="entry name" value="D_2_HYDROXYACID_DH_1"/>
    <property type="match status" value="2"/>
</dbReference>
<feature type="domain" description="D-isomer specific 2-hydroxyacid dehydrogenase NAD-binding" evidence="8">
    <location>
        <begin position="487"/>
        <end position="659"/>
    </location>
</feature>